<keyword evidence="2" id="KW-1185">Reference proteome</keyword>
<name>A0A371EKK4_MUCPR</name>
<evidence type="ECO:0000313" key="1">
    <source>
        <dbReference type="EMBL" id="RDX66593.1"/>
    </source>
</evidence>
<accession>A0A371EKK4</accession>
<feature type="non-terminal residue" evidence="1">
    <location>
        <position position="1"/>
    </location>
</feature>
<evidence type="ECO:0000313" key="2">
    <source>
        <dbReference type="Proteomes" id="UP000257109"/>
    </source>
</evidence>
<dbReference type="Proteomes" id="UP000257109">
    <property type="component" value="Unassembled WGS sequence"/>
</dbReference>
<comment type="caution">
    <text evidence="1">The sequence shown here is derived from an EMBL/GenBank/DDBJ whole genome shotgun (WGS) entry which is preliminary data.</text>
</comment>
<dbReference type="AlphaFoldDB" id="A0A371EKK4"/>
<reference evidence="1" key="1">
    <citation type="submission" date="2018-05" db="EMBL/GenBank/DDBJ databases">
        <title>Draft genome of Mucuna pruriens seed.</title>
        <authorList>
            <person name="Nnadi N.E."/>
            <person name="Vos R."/>
            <person name="Hasami M.H."/>
            <person name="Devisetty U.K."/>
            <person name="Aguiy J.C."/>
        </authorList>
    </citation>
    <scope>NUCLEOTIDE SEQUENCE [LARGE SCALE GENOMIC DNA]</scope>
    <source>
        <strain evidence="1">JCA_2017</strain>
    </source>
</reference>
<proteinExistence type="predicted"/>
<organism evidence="1 2">
    <name type="scientific">Mucuna pruriens</name>
    <name type="common">Velvet bean</name>
    <name type="synonym">Dolichos pruriens</name>
    <dbReference type="NCBI Taxonomy" id="157652"/>
    <lineage>
        <taxon>Eukaryota</taxon>
        <taxon>Viridiplantae</taxon>
        <taxon>Streptophyta</taxon>
        <taxon>Embryophyta</taxon>
        <taxon>Tracheophyta</taxon>
        <taxon>Spermatophyta</taxon>
        <taxon>Magnoliopsida</taxon>
        <taxon>eudicotyledons</taxon>
        <taxon>Gunneridae</taxon>
        <taxon>Pentapetalae</taxon>
        <taxon>rosids</taxon>
        <taxon>fabids</taxon>
        <taxon>Fabales</taxon>
        <taxon>Fabaceae</taxon>
        <taxon>Papilionoideae</taxon>
        <taxon>50 kb inversion clade</taxon>
        <taxon>NPAAA clade</taxon>
        <taxon>indigoferoid/millettioid clade</taxon>
        <taxon>Phaseoleae</taxon>
        <taxon>Mucuna</taxon>
    </lineage>
</organism>
<dbReference type="EMBL" id="QJKJ01013371">
    <property type="protein sequence ID" value="RDX66593.1"/>
    <property type="molecule type" value="Genomic_DNA"/>
</dbReference>
<sequence>MTGLGRHKLIHPINIDMVQLFYPREFNRERVQRGNPESPGWKNWEGERVSPSENLATLPPCHDETHAKLSLKEGFALVTKSLCNAHTS</sequence>
<protein>
    <submittedName>
        <fullName evidence="1">Uncharacterized protein</fullName>
    </submittedName>
</protein>
<gene>
    <name evidence="1" type="ORF">CR513_54635</name>
</gene>